<dbReference type="Pfam" id="PF13202">
    <property type="entry name" value="EF-hand_5"/>
    <property type="match status" value="1"/>
</dbReference>
<comment type="pathway">
    <text evidence="6">Cofactor biosynthesis; nicotinate biosynthesis; nicotinate from nicotinamide: step 1/1.</text>
</comment>
<keyword evidence="4" id="KW-0378">Hydrolase</keyword>
<dbReference type="PANTHER" id="PTHR11080:SF2">
    <property type="entry name" value="LD05707P"/>
    <property type="match status" value="1"/>
</dbReference>
<evidence type="ECO:0000256" key="5">
    <source>
        <dbReference type="ARBA" id="ARBA00022837"/>
    </source>
</evidence>
<dbReference type="Gene3D" id="1.10.238.10">
    <property type="entry name" value="EF-hand"/>
    <property type="match status" value="1"/>
</dbReference>
<dbReference type="GO" id="GO:0005509">
    <property type="term" value="F:calcium ion binding"/>
    <property type="evidence" value="ECO:0007669"/>
    <property type="project" value="InterPro"/>
</dbReference>
<dbReference type="CDD" id="cd01011">
    <property type="entry name" value="nicotinamidase"/>
    <property type="match status" value="1"/>
</dbReference>
<evidence type="ECO:0000313" key="10">
    <source>
        <dbReference type="EMBL" id="KAG8199853.1"/>
    </source>
</evidence>
<comment type="caution">
    <text evidence="10">The sequence shown here is derived from an EMBL/GenBank/DDBJ whole genome shotgun (WGS) entry which is preliminary data.</text>
</comment>
<dbReference type="InterPro" id="IPR018247">
    <property type="entry name" value="EF_Hand_1_Ca_BS"/>
</dbReference>
<evidence type="ECO:0000256" key="4">
    <source>
        <dbReference type="ARBA" id="ARBA00022801"/>
    </source>
</evidence>
<dbReference type="EMBL" id="JAFNEN010000023">
    <property type="protein sequence ID" value="KAG8199853.1"/>
    <property type="molecule type" value="Genomic_DNA"/>
</dbReference>
<keyword evidence="5" id="KW-0106">Calcium</keyword>
<sequence>MSGENFFDQILLSGVDISGNHLASECMEHFDRDGDGELSLKELCGLTGELFVDENGSSYEFPVWRSAEVFYIFDTDSDGRINLEELESMWDKFIVPILRPRTALIVIDVQNDFIDGSLAIRNCPAGQDGYDVVPVINDLIKKVNFDFVFYTYDWHPEDHVSFIDNVQLRNFHETSKVPQSEAKIFDTVVFEGPPPIEQKLWPAHCVQGSWGSELHSELTIVENATFIYKGTCSNIDSYSAFWDNQKLSQTNLSQELRDRRVTDVFVSGLATDYCVGYTALHALEHGYRTVLIEDACRGVAVRDIEIMKGKLLSGNGAVVAVDKVKSMVLGRDRRADLGYRTAMLAACSKMSCN</sequence>
<dbReference type="PANTHER" id="PTHR11080">
    <property type="entry name" value="PYRAZINAMIDASE/NICOTINAMIDASE"/>
    <property type="match status" value="1"/>
</dbReference>
<name>A0AAV6VUV8_9ARAC</name>
<evidence type="ECO:0000256" key="1">
    <source>
        <dbReference type="ARBA" id="ARBA00006336"/>
    </source>
</evidence>
<dbReference type="InterPro" id="IPR000868">
    <property type="entry name" value="Isochorismatase-like_dom"/>
</dbReference>
<protein>
    <recommendedName>
        <fullName evidence="7">nicotinamidase</fullName>
        <ecNumber evidence="7">3.5.1.19</ecNumber>
    </recommendedName>
    <alternativeName>
        <fullName evidence="8">Nicotinamide deamidase</fullName>
    </alternativeName>
</protein>
<dbReference type="Pfam" id="PF00857">
    <property type="entry name" value="Isochorismatase"/>
    <property type="match status" value="1"/>
</dbReference>
<dbReference type="GO" id="GO:0008936">
    <property type="term" value="F:nicotinamidase activity"/>
    <property type="evidence" value="ECO:0007669"/>
    <property type="project" value="UniProtKB-EC"/>
</dbReference>
<accession>A0AAV6VUV8</accession>
<evidence type="ECO:0000256" key="7">
    <source>
        <dbReference type="ARBA" id="ARBA00039017"/>
    </source>
</evidence>
<evidence type="ECO:0000256" key="3">
    <source>
        <dbReference type="ARBA" id="ARBA00022723"/>
    </source>
</evidence>
<dbReference type="Pfam" id="PF13833">
    <property type="entry name" value="EF-hand_8"/>
    <property type="match status" value="1"/>
</dbReference>
<evidence type="ECO:0000259" key="9">
    <source>
        <dbReference type="PROSITE" id="PS50222"/>
    </source>
</evidence>
<dbReference type="GO" id="GO:0019363">
    <property type="term" value="P:pyridine nucleotide biosynthetic process"/>
    <property type="evidence" value="ECO:0007669"/>
    <property type="project" value="UniProtKB-KW"/>
</dbReference>
<dbReference type="PROSITE" id="PS50222">
    <property type="entry name" value="EF_HAND_2"/>
    <property type="match status" value="2"/>
</dbReference>
<organism evidence="10 11">
    <name type="scientific">Oedothorax gibbosus</name>
    <dbReference type="NCBI Taxonomy" id="931172"/>
    <lineage>
        <taxon>Eukaryota</taxon>
        <taxon>Metazoa</taxon>
        <taxon>Ecdysozoa</taxon>
        <taxon>Arthropoda</taxon>
        <taxon>Chelicerata</taxon>
        <taxon>Arachnida</taxon>
        <taxon>Araneae</taxon>
        <taxon>Araneomorphae</taxon>
        <taxon>Entelegynae</taxon>
        <taxon>Araneoidea</taxon>
        <taxon>Linyphiidae</taxon>
        <taxon>Erigoninae</taxon>
        <taxon>Oedothorax</taxon>
    </lineage>
</organism>
<dbReference type="EC" id="3.5.1.19" evidence="7"/>
<keyword evidence="3" id="KW-0479">Metal-binding</keyword>
<dbReference type="PROSITE" id="PS00018">
    <property type="entry name" value="EF_HAND_1"/>
    <property type="match status" value="2"/>
</dbReference>
<dbReference type="SUPFAM" id="SSF47473">
    <property type="entry name" value="EF-hand"/>
    <property type="match status" value="1"/>
</dbReference>
<dbReference type="SUPFAM" id="SSF52499">
    <property type="entry name" value="Isochorismatase-like hydrolases"/>
    <property type="match status" value="1"/>
</dbReference>
<comment type="similarity">
    <text evidence="1">Belongs to the isochorismatase family.</text>
</comment>
<dbReference type="SMART" id="SM00054">
    <property type="entry name" value="EFh"/>
    <property type="match status" value="2"/>
</dbReference>
<reference evidence="10 11" key="1">
    <citation type="journal article" date="2022" name="Nat. Ecol. Evol.">
        <title>A masculinizing supergene underlies an exaggerated male reproductive morph in a spider.</title>
        <authorList>
            <person name="Hendrickx F."/>
            <person name="De Corte Z."/>
            <person name="Sonet G."/>
            <person name="Van Belleghem S.M."/>
            <person name="Kostlbacher S."/>
            <person name="Vangestel C."/>
        </authorList>
    </citation>
    <scope>NUCLEOTIDE SEQUENCE [LARGE SCALE GENOMIC DNA]</scope>
    <source>
        <strain evidence="10">W744_W776</strain>
    </source>
</reference>
<dbReference type="AlphaFoldDB" id="A0AAV6VUV8"/>
<dbReference type="Proteomes" id="UP000827092">
    <property type="component" value="Unassembled WGS sequence"/>
</dbReference>
<evidence type="ECO:0000256" key="2">
    <source>
        <dbReference type="ARBA" id="ARBA00022642"/>
    </source>
</evidence>
<gene>
    <name evidence="10" type="ORF">JTE90_015848</name>
</gene>
<keyword evidence="2" id="KW-0662">Pyridine nucleotide biosynthesis</keyword>
<feature type="domain" description="EF-hand" evidence="9">
    <location>
        <begin position="18"/>
        <end position="53"/>
    </location>
</feature>
<dbReference type="InterPro" id="IPR011992">
    <property type="entry name" value="EF-hand-dom_pair"/>
</dbReference>
<proteinExistence type="inferred from homology"/>
<evidence type="ECO:0000256" key="8">
    <source>
        <dbReference type="ARBA" id="ARBA00043224"/>
    </source>
</evidence>
<feature type="domain" description="EF-hand" evidence="9">
    <location>
        <begin position="68"/>
        <end position="96"/>
    </location>
</feature>
<dbReference type="Gene3D" id="3.40.50.850">
    <property type="entry name" value="Isochorismatase-like"/>
    <property type="match status" value="1"/>
</dbReference>
<evidence type="ECO:0000313" key="11">
    <source>
        <dbReference type="Proteomes" id="UP000827092"/>
    </source>
</evidence>
<keyword evidence="11" id="KW-1185">Reference proteome</keyword>
<dbReference type="InterPro" id="IPR002048">
    <property type="entry name" value="EF_hand_dom"/>
</dbReference>
<evidence type="ECO:0000256" key="6">
    <source>
        <dbReference type="ARBA" id="ARBA00037900"/>
    </source>
</evidence>
<dbReference type="InterPro" id="IPR036380">
    <property type="entry name" value="Isochorismatase-like_sf"/>
</dbReference>
<dbReference type="InterPro" id="IPR052347">
    <property type="entry name" value="Isochorismatase_Nicotinamidase"/>
</dbReference>